<keyword evidence="3 6" id="KW-0812">Transmembrane</keyword>
<accession>A0ABY6N3W3</accession>
<comment type="subcellular location">
    <subcellularLocation>
        <location evidence="1">Membrane</location>
        <topology evidence="1">Multi-pass membrane protein</topology>
    </subcellularLocation>
</comment>
<reference evidence="7" key="1">
    <citation type="submission" date="2022-06" db="EMBL/GenBank/DDBJ databases">
        <title>Alkalimarinus sp. nov., isolated from gut of a Alitta virens.</title>
        <authorList>
            <person name="Yang A.I."/>
            <person name="Shin N.-R."/>
        </authorList>
    </citation>
    <scope>NUCLEOTIDE SEQUENCE</scope>
    <source>
        <strain evidence="7">A2M4</strain>
    </source>
</reference>
<keyword evidence="4 6" id="KW-1133">Transmembrane helix</keyword>
<evidence type="ECO:0000256" key="1">
    <source>
        <dbReference type="ARBA" id="ARBA00004141"/>
    </source>
</evidence>
<feature type="transmembrane region" description="Helical" evidence="6">
    <location>
        <begin position="115"/>
        <end position="137"/>
    </location>
</feature>
<evidence type="ECO:0000256" key="6">
    <source>
        <dbReference type="SAM" id="Phobius"/>
    </source>
</evidence>
<dbReference type="RefSeq" id="WP_265048165.1">
    <property type="nucleotide sequence ID" value="NZ_CP100390.1"/>
</dbReference>
<feature type="transmembrane region" description="Helical" evidence="6">
    <location>
        <begin position="56"/>
        <end position="75"/>
    </location>
</feature>
<evidence type="ECO:0000313" key="8">
    <source>
        <dbReference type="Proteomes" id="UP001163739"/>
    </source>
</evidence>
<dbReference type="PANTHER" id="PTHR43461:SF1">
    <property type="entry name" value="TRANSMEMBRANE PROTEIN 256"/>
    <property type="match status" value="1"/>
</dbReference>
<evidence type="ECO:0000256" key="4">
    <source>
        <dbReference type="ARBA" id="ARBA00022989"/>
    </source>
</evidence>
<dbReference type="InterPro" id="IPR006696">
    <property type="entry name" value="DUF423"/>
</dbReference>
<keyword evidence="5 6" id="KW-0472">Membrane</keyword>
<evidence type="ECO:0000256" key="3">
    <source>
        <dbReference type="ARBA" id="ARBA00022692"/>
    </source>
</evidence>
<proteinExistence type="inferred from homology"/>
<comment type="similarity">
    <text evidence="2">Belongs to the UPF0382 family.</text>
</comment>
<protein>
    <submittedName>
        <fullName evidence="7">DUF423 domain-containing protein</fullName>
    </submittedName>
</protein>
<keyword evidence="8" id="KW-1185">Reference proteome</keyword>
<evidence type="ECO:0000256" key="5">
    <source>
        <dbReference type="ARBA" id="ARBA00023136"/>
    </source>
</evidence>
<evidence type="ECO:0000313" key="7">
    <source>
        <dbReference type="EMBL" id="UZE96682.1"/>
    </source>
</evidence>
<evidence type="ECO:0000256" key="2">
    <source>
        <dbReference type="ARBA" id="ARBA00009694"/>
    </source>
</evidence>
<sequence length="139" mass="15010">MTNNIHMKPQRHIIIALGAVLSFCSVTAGAFGAHGARPLLSEKLFSVYETAVEYQFYHSIALLVVGVMLALPLSINEKYLKVAVVSFLLGILLFSGSLYLYAFTGMSKLGMITPVGGFCFLVGWLMIALSACSTSLAKR</sequence>
<name>A0ABY6N3W3_9ALTE</name>
<dbReference type="EMBL" id="CP100390">
    <property type="protein sequence ID" value="UZE96682.1"/>
    <property type="molecule type" value="Genomic_DNA"/>
</dbReference>
<dbReference type="PANTHER" id="PTHR43461">
    <property type="entry name" value="TRANSMEMBRANE PROTEIN 256"/>
    <property type="match status" value="1"/>
</dbReference>
<organism evidence="7 8">
    <name type="scientific">Alkalimarinus alittae</name>
    <dbReference type="NCBI Taxonomy" id="2961619"/>
    <lineage>
        <taxon>Bacteria</taxon>
        <taxon>Pseudomonadati</taxon>
        <taxon>Pseudomonadota</taxon>
        <taxon>Gammaproteobacteria</taxon>
        <taxon>Alteromonadales</taxon>
        <taxon>Alteromonadaceae</taxon>
        <taxon>Alkalimarinus</taxon>
    </lineage>
</organism>
<dbReference type="Proteomes" id="UP001163739">
    <property type="component" value="Chromosome"/>
</dbReference>
<gene>
    <name evidence="7" type="ORF">NKI27_02705</name>
</gene>
<dbReference type="Pfam" id="PF04241">
    <property type="entry name" value="DUF423"/>
    <property type="match status" value="1"/>
</dbReference>
<feature type="transmembrane region" description="Helical" evidence="6">
    <location>
        <begin position="82"/>
        <end position="103"/>
    </location>
</feature>